<proteinExistence type="inferred from homology"/>
<reference evidence="3 4" key="1">
    <citation type="journal article" date="2019" name="Int. J. Syst. Evol. Microbiol.">
        <title>The Global Catalogue of Microorganisms (GCM) 10K type strain sequencing project: providing services to taxonomists for standard genome sequencing and annotation.</title>
        <authorList>
            <consortium name="The Broad Institute Genomics Platform"/>
            <consortium name="The Broad Institute Genome Sequencing Center for Infectious Disease"/>
            <person name="Wu L."/>
            <person name="Ma J."/>
        </authorList>
    </citation>
    <scope>NUCLEOTIDE SEQUENCE [LARGE SCALE GENOMIC DNA]</scope>
    <source>
        <strain evidence="3 4">CGMCC 1.15824</strain>
    </source>
</reference>
<dbReference type="PRINTS" id="PR00081">
    <property type="entry name" value="GDHRDH"/>
</dbReference>
<name>A0ABD5QC85_9EURY</name>
<dbReference type="PANTHER" id="PTHR42879:SF2">
    <property type="entry name" value="3-OXOACYL-[ACYL-CARRIER-PROTEIN] REDUCTASE FABG"/>
    <property type="match status" value="1"/>
</dbReference>
<evidence type="ECO:0000313" key="4">
    <source>
        <dbReference type="Proteomes" id="UP001595925"/>
    </source>
</evidence>
<dbReference type="Pfam" id="PF00106">
    <property type="entry name" value="adh_short"/>
    <property type="match status" value="1"/>
</dbReference>
<sequence length="84" mass="9112">MRAAGGRSFTLSSVNGLDGIGQIAYSLARSGIIGLSRLLATQYGHHRISLNVLCPGTIETDRRSENMDQVGESRHSTKHDGEWT</sequence>
<evidence type="ECO:0000313" key="3">
    <source>
        <dbReference type="EMBL" id="MFC4986724.1"/>
    </source>
</evidence>
<comment type="similarity">
    <text evidence="1">Belongs to the short-chain dehydrogenases/reductases (SDR) family.</text>
</comment>
<dbReference type="InterPro" id="IPR002347">
    <property type="entry name" value="SDR_fam"/>
</dbReference>
<evidence type="ECO:0000256" key="2">
    <source>
        <dbReference type="SAM" id="MobiDB-lite"/>
    </source>
</evidence>
<dbReference type="Proteomes" id="UP001595925">
    <property type="component" value="Unassembled WGS sequence"/>
</dbReference>
<dbReference type="PANTHER" id="PTHR42879">
    <property type="entry name" value="3-OXOACYL-(ACYL-CARRIER-PROTEIN) REDUCTASE"/>
    <property type="match status" value="1"/>
</dbReference>
<organism evidence="3 4">
    <name type="scientific">Saliphagus infecundisoli</name>
    <dbReference type="NCBI Taxonomy" id="1849069"/>
    <lineage>
        <taxon>Archaea</taxon>
        <taxon>Methanobacteriati</taxon>
        <taxon>Methanobacteriota</taxon>
        <taxon>Stenosarchaea group</taxon>
        <taxon>Halobacteria</taxon>
        <taxon>Halobacteriales</taxon>
        <taxon>Natrialbaceae</taxon>
        <taxon>Saliphagus</taxon>
    </lineage>
</organism>
<dbReference type="Gene3D" id="3.40.50.720">
    <property type="entry name" value="NAD(P)-binding Rossmann-like Domain"/>
    <property type="match status" value="1"/>
</dbReference>
<protein>
    <submittedName>
        <fullName evidence="3">SDR family NAD(P)-dependent oxidoreductase</fullName>
    </submittedName>
</protein>
<dbReference type="SUPFAM" id="SSF51735">
    <property type="entry name" value="NAD(P)-binding Rossmann-fold domains"/>
    <property type="match status" value="1"/>
</dbReference>
<feature type="region of interest" description="Disordered" evidence="2">
    <location>
        <begin position="62"/>
        <end position="84"/>
    </location>
</feature>
<comment type="caution">
    <text evidence="3">The sequence shown here is derived from an EMBL/GenBank/DDBJ whole genome shotgun (WGS) entry which is preliminary data.</text>
</comment>
<evidence type="ECO:0000256" key="1">
    <source>
        <dbReference type="ARBA" id="ARBA00006484"/>
    </source>
</evidence>
<keyword evidence="4" id="KW-1185">Reference proteome</keyword>
<dbReference type="RefSeq" id="WP_224828969.1">
    <property type="nucleotide sequence ID" value="NZ_JAIVEF010000016.1"/>
</dbReference>
<accession>A0ABD5QC85</accession>
<dbReference type="InterPro" id="IPR050259">
    <property type="entry name" value="SDR"/>
</dbReference>
<gene>
    <name evidence="3" type="ORF">ACFPFO_02835</name>
</gene>
<dbReference type="InterPro" id="IPR036291">
    <property type="entry name" value="NAD(P)-bd_dom_sf"/>
</dbReference>
<dbReference type="AlphaFoldDB" id="A0ABD5QC85"/>
<dbReference type="EMBL" id="JBHSJG010000007">
    <property type="protein sequence ID" value="MFC4986724.1"/>
    <property type="molecule type" value="Genomic_DNA"/>
</dbReference>